<evidence type="ECO:0000256" key="2">
    <source>
        <dbReference type="ARBA" id="ARBA00022729"/>
    </source>
</evidence>
<dbReference type="AlphaFoldDB" id="A0A835YVV9"/>
<dbReference type="GO" id="GO:0006508">
    <property type="term" value="P:proteolysis"/>
    <property type="evidence" value="ECO:0007669"/>
    <property type="project" value="InterPro"/>
</dbReference>
<reference evidence="5" key="1">
    <citation type="submission" date="2021-02" db="EMBL/GenBank/DDBJ databases">
        <title>First Annotated Genome of the Yellow-green Alga Tribonema minus.</title>
        <authorList>
            <person name="Mahan K.M."/>
        </authorList>
    </citation>
    <scope>NUCLEOTIDE SEQUENCE</scope>
    <source>
        <strain evidence="5">UTEX B ZZ1240</strain>
    </source>
</reference>
<evidence type="ECO:0000256" key="1">
    <source>
        <dbReference type="ARBA" id="ARBA00009431"/>
    </source>
</evidence>
<dbReference type="Pfam" id="PF00450">
    <property type="entry name" value="Peptidase_S10"/>
    <property type="match status" value="2"/>
</dbReference>
<gene>
    <name evidence="5" type="ORF">JKP88DRAFT_255902</name>
</gene>
<evidence type="ECO:0000256" key="3">
    <source>
        <dbReference type="ARBA" id="ARBA00023157"/>
    </source>
</evidence>
<dbReference type="Proteomes" id="UP000664859">
    <property type="component" value="Unassembled WGS sequence"/>
</dbReference>
<evidence type="ECO:0000313" key="6">
    <source>
        <dbReference type="Proteomes" id="UP000664859"/>
    </source>
</evidence>
<dbReference type="GO" id="GO:0005773">
    <property type="term" value="C:vacuole"/>
    <property type="evidence" value="ECO:0007669"/>
    <property type="project" value="TreeGrafter"/>
</dbReference>
<protein>
    <submittedName>
        <fullName evidence="5">Alpha/Beta hydrolase protein</fullName>
    </submittedName>
</protein>
<keyword evidence="4" id="KW-0325">Glycoprotein</keyword>
<dbReference type="InterPro" id="IPR001563">
    <property type="entry name" value="Peptidase_S10"/>
</dbReference>
<comment type="caution">
    <text evidence="5">The sequence shown here is derived from an EMBL/GenBank/DDBJ whole genome shotgun (WGS) entry which is preliminary data.</text>
</comment>
<dbReference type="EMBL" id="JAFCMP010000233">
    <property type="protein sequence ID" value="KAG5182642.1"/>
    <property type="molecule type" value="Genomic_DNA"/>
</dbReference>
<proteinExistence type="inferred from homology"/>
<comment type="similarity">
    <text evidence="1">Belongs to the peptidase S10 family.</text>
</comment>
<dbReference type="PANTHER" id="PTHR11802:SF132">
    <property type="entry name" value="SERINE CARBOXYPEPTIDASE-LIKE 36-RELATED"/>
    <property type="match status" value="1"/>
</dbReference>
<dbReference type="GO" id="GO:0004185">
    <property type="term" value="F:serine-type carboxypeptidase activity"/>
    <property type="evidence" value="ECO:0007669"/>
    <property type="project" value="InterPro"/>
</dbReference>
<organism evidence="5 6">
    <name type="scientific">Tribonema minus</name>
    <dbReference type="NCBI Taxonomy" id="303371"/>
    <lineage>
        <taxon>Eukaryota</taxon>
        <taxon>Sar</taxon>
        <taxon>Stramenopiles</taxon>
        <taxon>Ochrophyta</taxon>
        <taxon>PX clade</taxon>
        <taxon>Xanthophyceae</taxon>
        <taxon>Tribonematales</taxon>
        <taxon>Tribonemataceae</taxon>
        <taxon>Tribonema</taxon>
    </lineage>
</organism>
<keyword evidence="2" id="KW-0732">Signal</keyword>
<keyword evidence="5" id="KW-0378">Hydrolase</keyword>
<name>A0A835YVV9_9STRA</name>
<sequence length="270" mass="30176">MFLGNPFTDYNSNTIAMFDKFWGVNVVSKDMYQKWRSQCAKRLTEYAGTWQCYDYENKMFAQLGIINPYALDYPVCNIGGQTSPQGVQLLKVLNKVALGANVGGSRSAKPAYARCAKDYMSTYLNNADTKRALHVKLSREWAVCSDAVNAGYDVNDITCSLKFKVVNAISSPNSCHAPLDASRSRNMVPKFKQILDEHPKQRILIFSGDNDAQWRLDDQPAGYVTKFKGGALAFVTVHSAGHEVPAYQPERALVVLERYLDGSWFAKKGN</sequence>
<dbReference type="SUPFAM" id="SSF53474">
    <property type="entry name" value="alpha/beta-Hydrolases"/>
    <property type="match status" value="1"/>
</dbReference>
<dbReference type="Gene3D" id="3.40.50.1820">
    <property type="entry name" value="alpha/beta hydrolase"/>
    <property type="match status" value="1"/>
</dbReference>
<dbReference type="PROSITE" id="PS00560">
    <property type="entry name" value="CARBOXYPEPT_SER_HIS"/>
    <property type="match status" value="1"/>
</dbReference>
<dbReference type="InterPro" id="IPR033124">
    <property type="entry name" value="Ser_caboxypep_his_AS"/>
</dbReference>
<keyword evidence="3" id="KW-1015">Disulfide bond</keyword>
<evidence type="ECO:0000313" key="5">
    <source>
        <dbReference type="EMBL" id="KAG5182642.1"/>
    </source>
</evidence>
<dbReference type="OrthoDB" id="443318at2759"/>
<dbReference type="PANTHER" id="PTHR11802">
    <property type="entry name" value="SERINE PROTEASE FAMILY S10 SERINE CARBOXYPEPTIDASE"/>
    <property type="match status" value="1"/>
</dbReference>
<keyword evidence="6" id="KW-1185">Reference proteome</keyword>
<evidence type="ECO:0000256" key="4">
    <source>
        <dbReference type="ARBA" id="ARBA00023180"/>
    </source>
</evidence>
<dbReference type="InterPro" id="IPR029058">
    <property type="entry name" value="AB_hydrolase_fold"/>
</dbReference>
<accession>A0A835YVV9</accession>